<proteinExistence type="predicted"/>
<evidence type="ECO:0000313" key="3">
    <source>
        <dbReference type="Proteomes" id="UP000023435"/>
    </source>
</evidence>
<evidence type="ECO:0000313" key="2">
    <source>
        <dbReference type="EMBL" id="KWS06262.1"/>
    </source>
</evidence>
<feature type="region of interest" description="Disordered" evidence="1">
    <location>
        <begin position="50"/>
        <end position="85"/>
    </location>
</feature>
<feature type="compositionally biased region" description="Low complexity" evidence="1">
    <location>
        <begin position="62"/>
        <end position="77"/>
    </location>
</feature>
<accession>A0A125MND8</accession>
<feature type="compositionally biased region" description="Basic and acidic residues" evidence="1">
    <location>
        <begin position="50"/>
        <end position="61"/>
    </location>
</feature>
<gene>
    <name evidence="2" type="ORF">AZ78_3817</name>
</gene>
<keyword evidence="3" id="KW-1185">Reference proteome</keyword>
<name>A0A125MND8_9GAMM</name>
<evidence type="ECO:0000256" key="1">
    <source>
        <dbReference type="SAM" id="MobiDB-lite"/>
    </source>
</evidence>
<protein>
    <submittedName>
        <fullName evidence="2">Uncharacterized protein</fullName>
    </submittedName>
</protein>
<dbReference type="Proteomes" id="UP000023435">
    <property type="component" value="Unassembled WGS sequence"/>
</dbReference>
<feature type="region of interest" description="Disordered" evidence="1">
    <location>
        <begin position="120"/>
        <end position="142"/>
    </location>
</feature>
<sequence>MIAAMPGLPSLAIALRYLAYGVLIAVMLIKPVLAFATEIGELAVPAAAAHEHARERPDHGNADTTDTSDAATAQTDPANDHDPDGCGDSRWHLSHCCAMQAALMPRFHIGLPLPGAAAPKPAASTSFVPSPTAVPFRPPISA</sequence>
<reference evidence="2 3" key="1">
    <citation type="journal article" date="2014" name="Genome Announc.">
        <title>Draft Genome Sequence of Lysobacter capsici AZ78, a Bacterium Antagonistic to Plant-Pathogenic Oomycetes.</title>
        <authorList>
            <person name="Puopolo G."/>
            <person name="Sonego P."/>
            <person name="Engelen K."/>
            <person name="Pertot I."/>
        </authorList>
    </citation>
    <scope>NUCLEOTIDE SEQUENCE [LARGE SCALE GENOMIC DNA]</scope>
    <source>
        <strain evidence="2 3">AZ78</strain>
    </source>
</reference>
<comment type="caution">
    <text evidence="2">The sequence shown here is derived from an EMBL/GenBank/DDBJ whole genome shotgun (WGS) entry which is preliminary data.</text>
</comment>
<dbReference type="AlphaFoldDB" id="A0A125MND8"/>
<dbReference type="EMBL" id="JAJA02000001">
    <property type="protein sequence ID" value="KWS06262.1"/>
    <property type="molecule type" value="Genomic_DNA"/>
</dbReference>
<organism evidence="2 3">
    <name type="scientific">Lysobacter capsici AZ78</name>
    <dbReference type="NCBI Taxonomy" id="1444315"/>
    <lineage>
        <taxon>Bacteria</taxon>
        <taxon>Pseudomonadati</taxon>
        <taxon>Pseudomonadota</taxon>
        <taxon>Gammaproteobacteria</taxon>
        <taxon>Lysobacterales</taxon>
        <taxon>Lysobacteraceae</taxon>
        <taxon>Lysobacter</taxon>
    </lineage>
</organism>